<dbReference type="AlphaFoldDB" id="A0A453GT72"/>
<reference evidence="2" key="5">
    <citation type="journal article" date="2021" name="G3 (Bethesda)">
        <title>Aegilops tauschii genome assembly Aet v5.0 features greater sequence contiguity and improved annotation.</title>
        <authorList>
            <person name="Wang L."/>
            <person name="Zhu T."/>
            <person name="Rodriguez J.C."/>
            <person name="Deal K.R."/>
            <person name="Dubcovsky J."/>
            <person name="McGuire P.E."/>
            <person name="Lux T."/>
            <person name="Spannagl M."/>
            <person name="Mayer K.F.X."/>
            <person name="Baldrich P."/>
            <person name="Meyers B.C."/>
            <person name="Huo N."/>
            <person name="Gu Y.Q."/>
            <person name="Zhou H."/>
            <person name="Devos K.M."/>
            <person name="Bennetzen J.L."/>
            <person name="Unver T."/>
            <person name="Budak H."/>
            <person name="Gulick P.J."/>
            <person name="Galiba G."/>
            <person name="Kalapos B."/>
            <person name="Nelson D.R."/>
            <person name="Li P."/>
            <person name="You F.M."/>
            <person name="Luo M.C."/>
            <person name="Dvorak J."/>
        </authorList>
    </citation>
    <scope>NUCLEOTIDE SEQUENCE [LARGE SCALE GENOMIC DNA]</scope>
    <source>
        <strain evidence="2">cv. AL8/78</strain>
    </source>
</reference>
<evidence type="ECO:0000313" key="3">
    <source>
        <dbReference type="Proteomes" id="UP000015105"/>
    </source>
</evidence>
<evidence type="ECO:0000313" key="2">
    <source>
        <dbReference type="EnsemblPlants" id="AET3Gv21196600.4"/>
    </source>
</evidence>
<name>A0A453GT72_AEGTS</name>
<reference evidence="3" key="1">
    <citation type="journal article" date="2014" name="Science">
        <title>Ancient hybridizations among the ancestral genomes of bread wheat.</title>
        <authorList>
            <consortium name="International Wheat Genome Sequencing Consortium,"/>
            <person name="Marcussen T."/>
            <person name="Sandve S.R."/>
            <person name="Heier L."/>
            <person name="Spannagl M."/>
            <person name="Pfeifer M."/>
            <person name="Jakobsen K.S."/>
            <person name="Wulff B.B."/>
            <person name="Steuernagel B."/>
            <person name="Mayer K.F."/>
            <person name="Olsen O.A."/>
        </authorList>
    </citation>
    <scope>NUCLEOTIDE SEQUENCE [LARGE SCALE GENOMIC DNA]</scope>
    <source>
        <strain evidence="3">cv. AL8/78</strain>
    </source>
</reference>
<proteinExistence type="predicted"/>
<dbReference type="Gramene" id="AET3Gv21196600.4">
    <property type="protein sequence ID" value="AET3Gv21196600.4"/>
    <property type="gene ID" value="AET3Gv21196600"/>
</dbReference>
<keyword evidence="1" id="KW-0812">Transmembrane</keyword>
<accession>A0A453GT72</accession>
<feature type="transmembrane region" description="Helical" evidence="1">
    <location>
        <begin position="38"/>
        <end position="71"/>
    </location>
</feature>
<reference evidence="2" key="3">
    <citation type="journal article" date="2017" name="Nature">
        <title>Genome sequence of the progenitor of the wheat D genome Aegilops tauschii.</title>
        <authorList>
            <person name="Luo M.C."/>
            <person name="Gu Y.Q."/>
            <person name="Puiu D."/>
            <person name="Wang H."/>
            <person name="Twardziok S.O."/>
            <person name="Deal K.R."/>
            <person name="Huo N."/>
            <person name="Zhu T."/>
            <person name="Wang L."/>
            <person name="Wang Y."/>
            <person name="McGuire P.E."/>
            <person name="Liu S."/>
            <person name="Long H."/>
            <person name="Ramasamy R.K."/>
            <person name="Rodriguez J.C."/>
            <person name="Van S.L."/>
            <person name="Yuan L."/>
            <person name="Wang Z."/>
            <person name="Xia Z."/>
            <person name="Xiao L."/>
            <person name="Anderson O.D."/>
            <person name="Ouyang S."/>
            <person name="Liang Y."/>
            <person name="Zimin A.V."/>
            <person name="Pertea G."/>
            <person name="Qi P."/>
            <person name="Bennetzen J.L."/>
            <person name="Dai X."/>
            <person name="Dawson M.W."/>
            <person name="Muller H.G."/>
            <person name="Kugler K."/>
            <person name="Rivarola-Duarte L."/>
            <person name="Spannagl M."/>
            <person name="Mayer K.F.X."/>
            <person name="Lu F.H."/>
            <person name="Bevan M.W."/>
            <person name="Leroy P."/>
            <person name="Li P."/>
            <person name="You F.M."/>
            <person name="Sun Q."/>
            <person name="Liu Z."/>
            <person name="Lyons E."/>
            <person name="Wicker T."/>
            <person name="Salzberg S.L."/>
            <person name="Devos K.M."/>
            <person name="Dvorak J."/>
        </authorList>
    </citation>
    <scope>NUCLEOTIDE SEQUENCE [LARGE SCALE GENOMIC DNA]</scope>
    <source>
        <strain evidence="2">cv. AL8/78</strain>
    </source>
</reference>
<dbReference type="EnsemblPlants" id="AET3Gv21196600.4">
    <property type="protein sequence ID" value="AET3Gv21196600.4"/>
    <property type="gene ID" value="AET3Gv21196600"/>
</dbReference>
<evidence type="ECO:0000256" key="1">
    <source>
        <dbReference type="SAM" id="Phobius"/>
    </source>
</evidence>
<keyword evidence="1" id="KW-1133">Transmembrane helix</keyword>
<protein>
    <submittedName>
        <fullName evidence="2">Uncharacterized protein</fullName>
    </submittedName>
</protein>
<reference evidence="3" key="2">
    <citation type="journal article" date="2017" name="Nat. Plants">
        <title>The Aegilops tauschii genome reveals multiple impacts of transposons.</title>
        <authorList>
            <person name="Zhao G."/>
            <person name="Zou C."/>
            <person name="Li K."/>
            <person name="Wang K."/>
            <person name="Li T."/>
            <person name="Gao L."/>
            <person name="Zhang X."/>
            <person name="Wang H."/>
            <person name="Yang Z."/>
            <person name="Liu X."/>
            <person name="Jiang W."/>
            <person name="Mao L."/>
            <person name="Kong X."/>
            <person name="Jiao Y."/>
            <person name="Jia J."/>
        </authorList>
    </citation>
    <scope>NUCLEOTIDE SEQUENCE [LARGE SCALE GENOMIC DNA]</scope>
    <source>
        <strain evidence="3">cv. AL8/78</strain>
    </source>
</reference>
<dbReference type="Proteomes" id="UP000015105">
    <property type="component" value="Chromosome 3D"/>
</dbReference>
<reference evidence="2" key="4">
    <citation type="submission" date="2019-03" db="UniProtKB">
        <authorList>
            <consortium name="EnsemblPlants"/>
        </authorList>
    </citation>
    <scope>IDENTIFICATION</scope>
</reference>
<sequence length="74" mass="8615">MDLLVQDLVHLGFALSYVIYVVVFLIGEHTNRNHHHFFFYFAFRVCFISVCWSGGLIHLIGLAFSCLRVYVAMF</sequence>
<organism evidence="2 3">
    <name type="scientific">Aegilops tauschii subsp. strangulata</name>
    <name type="common">Goatgrass</name>
    <dbReference type="NCBI Taxonomy" id="200361"/>
    <lineage>
        <taxon>Eukaryota</taxon>
        <taxon>Viridiplantae</taxon>
        <taxon>Streptophyta</taxon>
        <taxon>Embryophyta</taxon>
        <taxon>Tracheophyta</taxon>
        <taxon>Spermatophyta</taxon>
        <taxon>Magnoliopsida</taxon>
        <taxon>Liliopsida</taxon>
        <taxon>Poales</taxon>
        <taxon>Poaceae</taxon>
        <taxon>BOP clade</taxon>
        <taxon>Pooideae</taxon>
        <taxon>Triticodae</taxon>
        <taxon>Triticeae</taxon>
        <taxon>Triticinae</taxon>
        <taxon>Aegilops</taxon>
    </lineage>
</organism>
<keyword evidence="3" id="KW-1185">Reference proteome</keyword>
<keyword evidence="1" id="KW-0472">Membrane</keyword>
<feature type="transmembrane region" description="Helical" evidence="1">
    <location>
        <begin position="7"/>
        <end position="26"/>
    </location>
</feature>